<dbReference type="GO" id="GO:0009086">
    <property type="term" value="P:methionine biosynthetic process"/>
    <property type="evidence" value="ECO:0007669"/>
    <property type="project" value="InterPro"/>
</dbReference>
<dbReference type="Gene3D" id="3.20.20.210">
    <property type="match status" value="1"/>
</dbReference>
<dbReference type="GO" id="GO:0003871">
    <property type="term" value="F:5-methyltetrahydropteroyltriglutamate-homocysteine S-methyltransferase activity"/>
    <property type="evidence" value="ECO:0007669"/>
    <property type="project" value="InterPro"/>
</dbReference>
<sequence>MTAPATGREVWSGLATGIGSWPGTDPREAAAVVVGELTDLPHLFELPARGLGADMIGRVSALLVDMYLDTSTTGYRLVSRRGGVAARARDLLAQDLDALEEAWERAGPAAGRPVKVQAAGPLTLAAHVELATGRRVLTDRGAVRDLAESLAEGLARHAAEITRRLGVQVVAQLDEPSLPDVLAGTLKGRTVLETVPAVPDPEALDVLDTTIRGTGLSVAVHCCAGTFPADFLRRSAADAVAFDVGRVRRSDLDGLGELFDSGTVPILGLVPATAPASTGWREYAAPAVELIDRLGFPRKVLQSVAVSPVCGLASASTEGARAALRSLRDVASAFAEEADTL</sequence>
<dbReference type="CDD" id="cd03310">
    <property type="entry name" value="CIMS_like"/>
    <property type="match status" value="1"/>
</dbReference>
<dbReference type="SUPFAM" id="SSF51726">
    <property type="entry name" value="UROD/MetE-like"/>
    <property type="match status" value="1"/>
</dbReference>
<dbReference type="Proteomes" id="UP000053060">
    <property type="component" value="Unassembled WGS sequence"/>
</dbReference>
<evidence type="ECO:0000313" key="3">
    <source>
        <dbReference type="Proteomes" id="UP000053060"/>
    </source>
</evidence>
<comment type="caution">
    <text evidence="2">The sequence shown here is derived from an EMBL/GenBank/DDBJ whole genome shotgun (WGS) entry which is preliminary data.</text>
</comment>
<name>A0A0V9UMW1_9NOCA</name>
<feature type="domain" description="Cobalamin-independent methionine synthase MetE C-terminal/archaeal" evidence="1">
    <location>
        <begin position="16"/>
        <end position="332"/>
    </location>
</feature>
<dbReference type="GO" id="GO:0008270">
    <property type="term" value="F:zinc ion binding"/>
    <property type="evidence" value="ECO:0007669"/>
    <property type="project" value="InterPro"/>
</dbReference>
<dbReference type="InterPro" id="IPR038071">
    <property type="entry name" value="UROD/MetE-like_sf"/>
</dbReference>
<dbReference type="AlphaFoldDB" id="A0A0V9UMW1"/>
<proteinExistence type="predicted"/>
<protein>
    <submittedName>
        <fullName evidence="2">Methionine synthase</fullName>
    </submittedName>
</protein>
<organism evidence="2 3">
    <name type="scientific">Rhodococcus pyridinivorans KG-16</name>
    <dbReference type="NCBI Taxonomy" id="1441730"/>
    <lineage>
        <taxon>Bacteria</taxon>
        <taxon>Bacillati</taxon>
        <taxon>Actinomycetota</taxon>
        <taxon>Actinomycetes</taxon>
        <taxon>Mycobacteriales</taxon>
        <taxon>Nocardiaceae</taxon>
        <taxon>Rhodococcus</taxon>
    </lineage>
</organism>
<reference evidence="2 3" key="2">
    <citation type="journal article" date="2016" name="Genome Announc.">
        <title>Draft Genome Sequence of a Versatile Hydrocarbon-Degrading Bacterium, Rhodococcus pyridinivorans Strain KG-16, Collected from Oil Fields in India.</title>
        <authorList>
            <person name="Aggarwal R.K."/>
            <person name="Dawar C."/>
            <person name="Phanindranath R."/>
            <person name="Mutnuri L."/>
            <person name="Dayal A.M."/>
        </authorList>
    </citation>
    <scope>NUCLEOTIDE SEQUENCE [LARGE SCALE GENOMIC DNA]</scope>
    <source>
        <strain evidence="2 3">KG-16</strain>
    </source>
</reference>
<gene>
    <name evidence="2" type="ORF">Z045_08300</name>
</gene>
<evidence type="ECO:0000259" key="1">
    <source>
        <dbReference type="Pfam" id="PF01717"/>
    </source>
</evidence>
<evidence type="ECO:0000313" key="2">
    <source>
        <dbReference type="EMBL" id="KSZ59325.1"/>
    </source>
</evidence>
<dbReference type="InterPro" id="IPR002629">
    <property type="entry name" value="Met_Synth_C/arc"/>
</dbReference>
<dbReference type="RefSeq" id="WP_060651431.1">
    <property type="nucleotide sequence ID" value="NZ_AZXY01000003.1"/>
</dbReference>
<accession>A0A0V9UMW1</accession>
<dbReference type="EMBL" id="AZXY01000003">
    <property type="protein sequence ID" value="KSZ59325.1"/>
    <property type="molecule type" value="Genomic_DNA"/>
</dbReference>
<reference evidence="3" key="1">
    <citation type="submission" date="2015-01" db="EMBL/GenBank/DDBJ databases">
        <title>Draft genome sequence of Rhodococcus pyridinivorans strain KG-16, a hydrocarbon-degrading bacterium.</title>
        <authorList>
            <person name="Aggarwal R.K."/>
            <person name="Dawar C."/>
        </authorList>
    </citation>
    <scope>NUCLEOTIDE SEQUENCE [LARGE SCALE GENOMIC DNA]</scope>
    <source>
        <strain evidence="3">KG-16</strain>
    </source>
</reference>
<dbReference type="PATRIC" id="fig|1441730.3.peg.1733"/>
<dbReference type="Pfam" id="PF01717">
    <property type="entry name" value="Meth_synt_2"/>
    <property type="match status" value="1"/>
</dbReference>